<gene>
    <name evidence="2" type="ORF">DPMN_040532</name>
</gene>
<organism evidence="2 3">
    <name type="scientific">Dreissena polymorpha</name>
    <name type="common">Zebra mussel</name>
    <name type="synonym">Mytilus polymorpha</name>
    <dbReference type="NCBI Taxonomy" id="45954"/>
    <lineage>
        <taxon>Eukaryota</taxon>
        <taxon>Metazoa</taxon>
        <taxon>Spiralia</taxon>
        <taxon>Lophotrochozoa</taxon>
        <taxon>Mollusca</taxon>
        <taxon>Bivalvia</taxon>
        <taxon>Autobranchia</taxon>
        <taxon>Heteroconchia</taxon>
        <taxon>Euheterodonta</taxon>
        <taxon>Imparidentia</taxon>
        <taxon>Neoheterodontei</taxon>
        <taxon>Myida</taxon>
        <taxon>Dreissenoidea</taxon>
        <taxon>Dreissenidae</taxon>
        <taxon>Dreissena</taxon>
    </lineage>
</organism>
<comment type="caution">
    <text evidence="2">The sequence shown here is derived from an EMBL/GenBank/DDBJ whole genome shotgun (WGS) entry which is preliminary data.</text>
</comment>
<feature type="region of interest" description="Disordered" evidence="1">
    <location>
        <begin position="1"/>
        <end position="23"/>
    </location>
</feature>
<reference evidence="2" key="1">
    <citation type="journal article" date="2019" name="bioRxiv">
        <title>The Genome of the Zebra Mussel, Dreissena polymorpha: A Resource for Invasive Species Research.</title>
        <authorList>
            <person name="McCartney M.A."/>
            <person name="Auch B."/>
            <person name="Kono T."/>
            <person name="Mallez S."/>
            <person name="Zhang Y."/>
            <person name="Obille A."/>
            <person name="Becker A."/>
            <person name="Abrahante J.E."/>
            <person name="Garbe J."/>
            <person name="Badalamenti J.P."/>
            <person name="Herman A."/>
            <person name="Mangelson H."/>
            <person name="Liachko I."/>
            <person name="Sullivan S."/>
            <person name="Sone E.D."/>
            <person name="Koren S."/>
            <person name="Silverstein K.A.T."/>
            <person name="Beckman K.B."/>
            <person name="Gohl D.M."/>
        </authorList>
    </citation>
    <scope>NUCLEOTIDE SEQUENCE</scope>
    <source>
        <strain evidence="2">Duluth1</strain>
        <tissue evidence="2">Whole animal</tissue>
    </source>
</reference>
<evidence type="ECO:0000313" key="2">
    <source>
        <dbReference type="EMBL" id="KAH3734092.1"/>
    </source>
</evidence>
<evidence type="ECO:0000313" key="3">
    <source>
        <dbReference type="Proteomes" id="UP000828390"/>
    </source>
</evidence>
<proteinExistence type="predicted"/>
<dbReference type="EMBL" id="JAIWYP010000011">
    <property type="protein sequence ID" value="KAH3734092.1"/>
    <property type="molecule type" value="Genomic_DNA"/>
</dbReference>
<sequence length="58" mass="6351">MIRSMVGPKVPPETGFLPRAPAKKSMSWDELKCYVIRIGPNKKIVLVQGNGQKNVGGK</sequence>
<protein>
    <submittedName>
        <fullName evidence="2">Uncharacterized protein</fullName>
    </submittedName>
</protein>
<dbReference type="Proteomes" id="UP000828390">
    <property type="component" value="Unassembled WGS sequence"/>
</dbReference>
<name>A0A9D4HV46_DREPO</name>
<evidence type="ECO:0000256" key="1">
    <source>
        <dbReference type="SAM" id="MobiDB-lite"/>
    </source>
</evidence>
<keyword evidence="3" id="KW-1185">Reference proteome</keyword>
<dbReference type="AlphaFoldDB" id="A0A9D4HV46"/>
<accession>A0A9D4HV46</accession>
<reference evidence="2" key="2">
    <citation type="submission" date="2020-11" db="EMBL/GenBank/DDBJ databases">
        <authorList>
            <person name="McCartney M.A."/>
            <person name="Auch B."/>
            <person name="Kono T."/>
            <person name="Mallez S."/>
            <person name="Becker A."/>
            <person name="Gohl D.M."/>
            <person name="Silverstein K.A.T."/>
            <person name="Koren S."/>
            <person name="Bechman K.B."/>
            <person name="Herman A."/>
            <person name="Abrahante J.E."/>
            <person name="Garbe J."/>
        </authorList>
    </citation>
    <scope>NUCLEOTIDE SEQUENCE</scope>
    <source>
        <strain evidence="2">Duluth1</strain>
        <tissue evidence="2">Whole animal</tissue>
    </source>
</reference>